<dbReference type="Gene3D" id="3.40.50.300">
    <property type="entry name" value="P-loop containing nucleotide triphosphate hydrolases"/>
    <property type="match status" value="1"/>
</dbReference>
<evidence type="ECO:0000259" key="4">
    <source>
        <dbReference type="Pfam" id="PF18790"/>
    </source>
</evidence>
<dbReference type="EMBL" id="FXUL01000018">
    <property type="protein sequence ID" value="SMP72731.1"/>
    <property type="molecule type" value="Genomic_DNA"/>
</dbReference>
<evidence type="ECO:0000313" key="5">
    <source>
        <dbReference type="EMBL" id="SMP72731.1"/>
    </source>
</evidence>
<proteinExistence type="predicted"/>
<keyword evidence="2" id="KW-0067">ATP-binding</keyword>
<sequence>MVTSAQDAPFVIIFAGPNGSGKTSLIDEVRNTGLAALGDVFPVPEYFINPDQVAKDLEGEFATQEERDIAAQARGIALRKKAIDARRSFAYETVMSHPTRLNEIIQLKEQGYRVLLTFIATDHPDINVRRVMERYRSGTTTGHFVREDRVRQRYSRVMQLLPAAAELAEAVFIYDNSTDFTVPKQVVVVTAEDVLVTASRPDWVTRHFMRPAEQRALEIEEFQDVYGENLIEADPLNGSYAGNIVNSTDNYAAQFVVANGVEVVVLHDRALLDAASEKESHPDGLTQYHPGEWLHISYAEDRAPIVRHMQA</sequence>
<dbReference type="PANTHER" id="PTHR39206">
    <property type="entry name" value="SLL8004 PROTEIN"/>
    <property type="match status" value="1"/>
</dbReference>
<dbReference type="InterPro" id="IPR027417">
    <property type="entry name" value="P-loop_NTPase"/>
</dbReference>
<evidence type="ECO:0000256" key="1">
    <source>
        <dbReference type="ARBA" id="ARBA00022741"/>
    </source>
</evidence>
<feature type="domain" description="Zeta toxin" evidence="3">
    <location>
        <begin position="78"/>
        <end position="177"/>
    </location>
</feature>
<evidence type="ECO:0000259" key="3">
    <source>
        <dbReference type="Pfam" id="PF06414"/>
    </source>
</evidence>
<evidence type="ECO:0000256" key="2">
    <source>
        <dbReference type="ARBA" id="ARBA00022840"/>
    </source>
</evidence>
<reference evidence="5 6" key="1">
    <citation type="submission" date="2017-05" db="EMBL/GenBank/DDBJ databases">
        <authorList>
            <person name="Varghese N."/>
            <person name="Submissions S."/>
        </authorList>
    </citation>
    <scope>NUCLEOTIDE SEQUENCE [LARGE SCALE GENOMIC DNA]</scope>
    <source>
        <strain evidence="5 6">DSM 26001</strain>
    </source>
</reference>
<feature type="domain" description="KfrB" evidence="4">
    <location>
        <begin position="239"/>
        <end position="303"/>
    </location>
</feature>
<evidence type="ECO:0000313" key="6">
    <source>
        <dbReference type="Proteomes" id="UP001158049"/>
    </source>
</evidence>
<organism evidence="5 6">
    <name type="scientific">Noviherbaspirillum suwonense</name>
    <dbReference type="NCBI Taxonomy" id="1224511"/>
    <lineage>
        <taxon>Bacteria</taxon>
        <taxon>Pseudomonadati</taxon>
        <taxon>Pseudomonadota</taxon>
        <taxon>Betaproteobacteria</taxon>
        <taxon>Burkholderiales</taxon>
        <taxon>Oxalobacteraceae</taxon>
        <taxon>Noviherbaspirillum</taxon>
    </lineage>
</organism>
<keyword evidence="6" id="KW-1185">Reference proteome</keyword>
<dbReference type="Pfam" id="PF06414">
    <property type="entry name" value="Zeta_toxin"/>
    <property type="match status" value="1"/>
</dbReference>
<gene>
    <name evidence="5" type="ORF">SAMN06295970_118103</name>
</gene>
<dbReference type="PANTHER" id="PTHR39206:SF1">
    <property type="entry name" value="SLL8004 PROTEIN"/>
    <property type="match status" value="1"/>
</dbReference>
<dbReference type="InterPro" id="IPR010488">
    <property type="entry name" value="Zeta_toxin_domain"/>
</dbReference>
<keyword evidence="1" id="KW-0547">Nucleotide-binding</keyword>
<protein>
    <submittedName>
        <fullName evidence="5">Predicted ABC-type ATPase</fullName>
    </submittedName>
</protein>
<accession>A0ABY1QJ24</accession>
<dbReference type="RefSeq" id="WP_283444154.1">
    <property type="nucleotide sequence ID" value="NZ_FXUL01000018.1"/>
</dbReference>
<dbReference type="InterPro" id="IPR040782">
    <property type="entry name" value="KfrB"/>
</dbReference>
<dbReference type="Proteomes" id="UP001158049">
    <property type="component" value="Unassembled WGS sequence"/>
</dbReference>
<comment type="caution">
    <text evidence="5">The sequence shown here is derived from an EMBL/GenBank/DDBJ whole genome shotgun (WGS) entry which is preliminary data.</text>
</comment>
<dbReference type="SUPFAM" id="SSF52540">
    <property type="entry name" value="P-loop containing nucleoside triphosphate hydrolases"/>
    <property type="match status" value="1"/>
</dbReference>
<name>A0ABY1QJ24_9BURK</name>
<dbReference type="Pfam" id="PF18790">
    <property type="entry name" value="KfrB"/>
    <property type="match status" value="1"/>
</dbReference>